<evidence type="ECO:0000313" key="5">
    <source>
        <dbReference type="Proteomes" id="UP000237061"/>
    </source>
</evidence>
<evidence type="ECO:0000256" key="1">
    <source>
        <dbReference type="ARBA" id="ARBA00022679"/>
    </source>
</evidence>
<dbReference type="PANTHER" id="PTHR43877">
    <property type="entry name" value="AMINOALKYLPHOSPHONATE N-ACETYLTRANSFERASE-RELATED-RELATED"/>
    <property type="match status" value="1"/>
</dbReference>
<comment type="caution">
    <text evidence="4">The sequence shown here is derived from an EMBL/GenBank/DDBJ whole genome shotgun (WGS) entry which is preliminary data.</text>
</comment>
<dbReference type="InterPro" id="IPR050832">
    <property type="entry name" value="Bact_Acetyltransf"/>
</dbReference>
<dbReference type="CDD" id="cd04301">
    <property type="entry name" value="NAT_SF"/>
    <property type="match status" value="1"/>
</dbReference>
<reference evidence="4 5" key="1">
    <citation type="submission" date="2018-01" db="EMBL/GenBank/DDBJ databases">
        <title>Arthrobacter sp. nov., from glaciers in China.</title>
        <authorList>
            <person name="Liu Q."/>
            <person name="Xin Y.-H."/>
        </authorList>
    </citation>
    <scope>NUCLEOTIDE SEQUENCE [LARGE SCALE GENOMIC DNA]</scope>
    <source>
        <strain evidence="4 5">HLT2-12-2</strain>
    </source>
</reference>
<dbReference type="Pfam" id="PF00583">
    <property type="entry name" value="Acetyltransf_1"/>
    <property type="match status" value="1"/>
</dbReference>
<protein>
    <recommendedName>
        <fullName evidence="3">N-acetyltransferase domain-containing protein</fullName>
    </recommendedName>
</protein>
<organism evidence="4 5">
    <name type="scientific">Arthrobacter glacialis</name>
    <dbReference type="NCBI Taxonomy" id="1664"/>
    <lineage>
        <taxon>Bacteria</taxon>
        <taxon>Bacillati</taxon>
        <taxon>Actinomycetota</taxon>
        <taxon>Actinomycetes</taxon>
        <taxon>Micrococcales</taxon>
        <taxon>Micrococcaceae</taxon>
        <taxon>Arthrobacter</taxon>
    </lineage>
</organism>
<evidence type="ECO:0000313" key="4">
    <source>
        <dbReference type="EMBL" id="POH74814.1"/>
    </source>
</evidence>
<keyword evidence="2" id="KW-0012">Acyltransferase</keyword>
<dbReference type="AlphaFoldDB" id="A0A2S4A0E1"/>
<evidence type="ECO:0000256" key="2">
    <source>
        <dbReference type="ARBA" id="ARBA00023315"/>
    </source>
</evidence>
<accession>A0A2S4A0E1</accession>
<dbReference type="InterPro" id="IPR000182">
    <property type="entry name" value="GNAT_dom"/>
</dbReference>
<sequence>MPLTQAPAQLNFQCFEGHASPVLWTEVAALFSATFSADPYFEDPADLAAITDWGPAQLAQPGGRLVVAHLDGTVAAFALSHGLVEDAPWQEILALALAPDARYRMAGPENVVVIHELAVAAKHRGRGIAKECVRRLLAQRTETHVVLGVYGQATSAHAMYRQWGFEELGTTTEAGSPITLRVLGHPLPWPAAGNP</sequence>
<dbReference type="InterPro" id="IPR016181">
    <property type="entry name" value="Acyl_CoA_acyltransferase"/>
</dbReference>
<gene>
    <name evidence="4" type="ORF">CVS27_02810</name>
</gene>
<name>A0A2S4A0E1_ARTGL</name>
<dbReference type="PANTHER" id="PTHR43877:SF2">
    <property type="entry name" value="AMINOALKYLPHOSPHONATE N-ACETYLTRANSFERASE-RELATED"/>
    <property type="match status" value="1"/>
</dbReference>
<dbReference type="Gene3D" id="3.40.630.30">
    <property type="match status" value="1"/>
</dbReference>
<keyword evidence="5" id="KW-1185">Reference proteome</keyword>
<keyword evidence="1" id="KW-0808">Transferase</keyword>
<dbReference type="PROSITE" id="PS51186">
    <property type="entry name" value="GNAT"/>
    <property type="match status" value="1"/>
</dbReference>
<dbReference type="Proteomes" id="UP000237061">
    <property type="component" value="Unassembled WGS sequence"/>
</dbReference>
<evidence type="ECO:0000259" key="3">
    <source>
        <dbReference type="PROSITE" id="PS51186"/>
    </source>
</evidence>
<dbReference type="SUPFAM" id="SSF55729">
    <property type="entry name" value="Acyl-CoA N-acyltransferases (Nat)"/>
    <property type="match status" value="1"/>
</dbReference>
<dbReference type="GO" id="GO:0016747">
    <property type="term" value="F:acyltransferase activity, transferring groups other than amino-acyl groups"/>
    <property type="evidence" value="ECO:0007669"/>
    <property type="project" value="InterPro"/>
</dbReference>
<proteinExistence type="predicted"/>
<dbReference type="EMBL" id="PPXC01000002">
    <property type="protein sequence ID" value="POH74814.1"/>
    <property type="molecule type" value="Genomic_DNA"/>
</dbReference>
<dbReference type="RefSeq" id="WP_103464221.1">
    <property type="nucleotide sequence ID" value="NZ_PPXC01000002.1"/>
</dbReference>
<feature type="domain" description="N-acetyltransferase" evidence="3">
    <location>
        <begin position="21"/>
        <end position="188"/>
    </location>
</feature>